<reference evidence="9 10" key="1">
    <citation type="submission" date="2015-11" db="EMBL/GenBank/DDBJ databases">
        <title>Genomic analysis of 38 Legionella species identifies large and diverse effector repertoires.</title>
        <authorList>
            <person name="Burstein D."/>
            <person name="Amaro F."/>
            <person name="Zusman T."/>
            <person name="Lifshitz Z."/>
            <person name="Cohen O."/>
            <person name="Gilbert J.A."/>
            <person name="Pupko T."/>
            <person name="Shuman H.A."/>
            <person name="Segal G."/>
        </authorList>
    </citation>
    <scope>NUCLEOTIDE SEQUENCE [LARGE SCALE GENOMIC DNA]</scope>
    <source>
        <strain evidence="9 10">ATCC 49508</strain>
    </source>
</reference>
<dbReference type="SMART" id="SM00981">
    <property type="entry name" value="THUMP"/>
    <property type="match status" value="1"/>
</dbReference>
<dbReference type="PIRSF" id="PIRSF037618">
    <property type="entry name" value="RNA_Mtase_bacteria_prd"/>
    <property type="match status" value="1"/>
</dbReference>
<dbReference type="PROSITE" id="PS00092">
    <property type="entry name" value="N6_MTASE"/>
    <property type="match status" value="1"/>
</dbReference>
<comment type="subcellular location">
    <subcellularLocation>
        <location evidence="6">Cytoplasm</location>
    </subcellularLocation>
</comment>
<dbReference type="CDD" id="cd02440">
    <property type="entry name" value="AdoMet_MTases"/>
    <property type="match status" value="1"/>
</dbReference>
<dbReference type="InterPro" id="IPR002052">
    <property type="entry name" value="DNA_methylase_N6_adenine_CS"/>
</dbReference>
<dbReference type="Proteomes" id="UP000054662">
    <property type="component" value="Unassembled WGS sequence"/>
</dbReference>
<dbReference type="Pfam" id="PF10672">
    <property type="entry name" value="Methyltrans_SAM"/>
    <property type="match status" value="1"/>
</dbReference>
<dbReference type="InterPro" id="IPR054170">
    <property type="entry name" value="RlmL_1st"/>
</dbReference>
<comment type="caution">
    <text evidence="9">The sequence shown here is derived from an EMBL/GenBank/DDBJ whole genome shotgun (WGS) entry which is preliminary data.</text>
</comment>
<keyword evidence="4 6" id="KW-0808">Transferase</keyword>
<dbReference type="GO" id="GO:0003723">
    <property type="term" value="F:RNA binding"/>
    <property type="evidence" value="ECO:0007669"/>
    <property type="project" value="UniProtKB-UniRule"/>
</dbReference>
<evidence type="ECO:0000313" key="10">
    <source>
        <dbReference type="Proteomes" id="UP000054662"/>
    </source>
</evidence>
<sequence length="706" mass="79767">MNYSLFVSCPRGLEYLLEEELKALGLRITRVSPQGVYGEATLPVIYQMCLWSRIANRIQLVLFSGHVANEQGLLQLCSGFHWQTVFTHDKTIAIEFHGASAQIRNTMYGAQVVKDGIVDHFRRLNGSRPNVDKEKPQIRIHAHLKNEVLTVSFDLTGYSLHQRGYRTKAGAAPLKENVAAALLIRAKWPELAAKGYGLHDPFCGSGTLVIEAAMMAAHIAPGLLRQDHSLQYWVSHQESLWEKIRMHALEQVKPLTVKLTGSDSDSKLIALAQANAERAGVLPLVAFNVQSMSDSRPKNKAGLVVCNPPYGERLGDTTSLVPLYQQLGTTLHQHYQGWKAAVLTLNPVLAKAIGLRAGKQYTLFNGPLECKLYCFDITADNELKGTQSSTLSPNAQMLLNRLEKNRNHLQKWAKKNGISCYRIYDADLPEYAYAIDIYNDYAVLQEYAAPSSIPVQKAEKRSLDVMQVVPRALGLDPGKLVVKQRRQQKGSEQYQKMDKTQHTMTVTEGRAKLIVNLYDYLDTGLFLDHRPLRLRFSELKPGTRFLNCFCYTASASVHAALAGAVTTNVDLSNTYLKWAQDNFKLNQLDLKKHQFIAFDCREWLKTTRERFDVIFLDPPSFSNSKRMADTLDIQRDHVALINSAMRLLNPDGVLYFSTNFRQFKLDPVLQEKYAIQDISSQTIDLDFKRNHKIHHCFKLVMPQFAG</sequence>
<comment type="function">
    <text evidence="6">Specifically methylates the guanine in position 2445 (m2G2445) and the guanine in position 2069 (m7G2069) of 23S rRNA.</text>
</comment>
<dbReference type="CDD" id="cd11715">
    <property type="entry name" value="THUMP_AdoMetMT"/>
    <property type="match status" value="1"/>
</dbReference>
<evidence type="ECO:0000256" key="2">
    <source>
        <dbReference type="ARBA" id="ARBA00022552"/>
    </source>
</evidence>
<dbReference type="GO" id="GO:0052915">
    <property type="term" value="F:23S rRNA (guanine(2445)-N(2))-methyltransferase activity"/>
    <property type="evidence" value="ECO:0007669"/>
    <property type="project" value="UniProtKB-UniRule"/>
</dbReference>
<dbReference type="Pfam" id="PF22020">
    <property type="entry name" value="RlmL_1st"/>
    <property type="match status" value="1"/>
</dbReference>
<dbReference type="STRING" id="45076.Lwor_1180"/>
<dbReference type="PROSITE" id="PS51165">
    <property type="entry name" value="THUMP"/>
    <property type="match status" value="1"/>
</dbReference>
<dbReference type="Gene3D" id="3.30.750.80">
    <property type="entry name" value="RNA methyltransferase domain (HRMD) like"/>
    <property type="match status" value="1"/>
</dbReference>
<dbReference type="PROSITE" id="PS01261">
    <property type="entry name" value="UPF0020"/>
    <property type="match status" value="1"/>
</dbReference>
<evidence type="ECO:0000259" key="8">
    <source>
        <dbReference type="PROSITE" id="PS51165"/>
    </source>
</evidence>
<protein>
    <recommendedName>
        <fullName evidence="6">Ribosomal RNA large subunit methyltransferase K/L</fullName>
    </recommendedName>
    <domain>
        <recommendedName>
            <fullName evidence="6">23S rRNA m2G2445 methyltransferase</fullName>
            <ecNumber evidence="6">2.1.1.173</ecNumber>
        </recommendedName>
        <alternativeName>
            <fullName evidence="6">rRNA (guanine-N(2)-)-methyltransferase RlmL</fullName>
        </alternativeName>
    </domain>
    <domain>
        <recommendedName>
            <fullName evidence="6">23S rRNA m7G2069 methyltransferase</fullName>
            <ecNumber evidence="6">2.1.1.264</ecNumber>
        </recommendedName>
        <alternativeName>
            <fullName evidence="6">rRNA (guanine-N(7)-)-methyltransferase RlmK</fullName>
        </alternativeName>
    </domain>
</protein>
<dbReference type="InterPro" id="IPR029063">
    <property type="entry name" value="SAM-dependent_MTases_sf"/>
</dbReference>
<dbReference type="GO" id="GO:0005737">
    <property type="term" value="C:cytoplasm"/>
    <property type="evidence" value="ECO:0007669"/>
    <property type="project" value="UniProtKB-SubCell"/>
</dbReference>
<dbReference type="InterPro" id="IPR004114">
    <property type="entry name" value="THUMP_dom"/>
</dbReference>
<evidence type="ECO:0000256" key="7">
    <source>
        <dbReference type="PROSITE-ProRule" id="PRU00529"/>
    </source>
</evidence>
<comment type="catalytic activity">
    <reaction evidence="6">
        <text>guanosine(2445) in 23S rRNA + S-adenosyl-L-methionine = N(2)-methylguanosine(2445) in 23S rRNA + S-adenosyl-L-homocysteine + H(+)</text>
        <dbReference type="Rhea" id="RHEA:42740"/>
        <dbReference type="Rhea" id="RHEA-COMP:10215"/>
        <dbReference type="Rhea" id="RHEA-COMP:10216"/>
        <dbReference type="ChEBI" id="CHEBI:15378"/>
        <dbReference type="ChEBI" id="CHEBI:57856"/>
        <dbReference type="ChEBI" id="CHEBI:59789"/>
        <dbReference type="ChEBI" id="CHEBI:74269"/>
        <dbReference type="ChEBI" id="CHEBI:74481"/>
        <dbReference type="EC" id="2.1.1.173"/>
    </reaction>
</comment>
<dbReference type="InterPro" id="IPR017244">
    <property type="entry name" value="23SrRNA_methyltr_KL"/>
</dbReference>
<dbReference type="Pfam" id="PF01170">
    <property type="entry name" value="UPF0020"/>
    <property type="match status" value="1"/>
</dbReference>
<dbReference type="Gene3D" id="3.30.2130.30">
    <property type="match status" value="1"/>
</dbReference>
<dbReference type="NCBIfam" id="NF008748">
    <property type="entry name" value="PRK11783.1"/>
    <property type="match status" value="1"/>
</dbReference>
<dbReference type="Pfam" id="PF02926">
    <property type="entry name" value="THUMP"/>
    <property type="match status" value="1"/>
</dbReference>
<dbReference type="Gene3D" id="3.40.50.150">
    <property type="entry name" value="Vaccinia Virus protein VP39"/>
    <property type="match status" value="2"/>
</dbReference>
<gene>
    <name evidence="6 9" type="primary">rlmL</name>
    <name evidence="9" type="ORF">Lwor_1180</name>
</gene>
<dbReference type="PATRIC" id="fig|45076.6.peg.1288"/>
<dbReference type="EC" id="2.1.1.173" evidence="6"/>
<dbReference type="RefSeq" id="WP_058492995.1">
    <property type="nucleotide sequence ID" value="NZ_CBCRUR010000001.1"/>
</dbReference>
<dbReference type="EC" id="2.1.1.264" evidence="6"/>
<dbReference type="OrthoDB" id="9809404at2"/>
<evidence type="ECO:0000256" key="6">
    <source>
        <dbReference type="HAMAP-Rule" id="MF_01858"/>
    </source>
</evidence>
<feature type="domain" description="THUMP" evidence="8">
    <location>
        <begin position="44"/>
        <end position="155"/>
    </location>
</feature>
<comment type="catalytic activity">
    <reaction evidence="6">
        <text>guanosine(2069) in 23S rRNA + S-adenosyl-L-methionine = N(2)-methylguanosine(2069) in 23S rRNA + S-adenosyl-L-homocysteine + H(+)</text>
        <dbReference type="Rhea" id="RHEA:43772"/>
        <dbReference type="Rhea" id="RHEA-COMP:10688"/>
        <dbReference type="Rhea" id="RHEA-COMP:10689"/>
        <dbReference type="ChEBI" id="CHEBI:15378"/>
        <dbReference type="ChEBI" id="CHEBI:57856"/>
        <dbReference type="ChEBI" id="CHEBI:59789"/>
        <dbReference type="ChEBI" id="CHEBI:74269"/>
        <dbReference type="ChEBI" id="CHEBI:74481"/>
        <dbReference type="EC" id="2.1.1.264"/>
    </reaction>
</comment>
<keyword evidence="2 6" id="KW-0698">rRNA processing</keyword>
<keyword evidence="7" id="KW-0694">RNA-binding</keyword>
<name>A0A0W1AEB4_9GAMM</name>
<dbReference type="InterPro" id="IPR053943">
    <property type="entry name" value="RlmKL-like_Mtase_CS"/>
</dbReference>
<dbReference type="GO" id="GO:0070043">
    <property type="term" value="F:rRNA (guanine-N7-)-methyltransferase activity"/>
    <property type="evidence" value="ECO:0007669"/>
    <property type="project" value="UniProtKB-UniRule"/>
</dbReference>
<dbReference type="PANTHER" id="PTHR47313:SF1">
    <property type="entry name" value="RIBOSOMAL RNA LARGE SUBUNIT METHYLTRANSFERASE K_L"/>
    <property type="match status" value="1"/>
</dbReference>
<dbReference type="EMBL" id="LNZC01000012">
    <property type="protein sequence ID" value="KTD79666.1"/>
    <property type="molecule type" value="Genomic_DNA"/>
</dbReference>
<dbReference type="HAMAP" id="MF_01858">
    <property type="entry name" value="23SrRNA_methyltr_KL"/>
    <property type="match status" value="1"/>
</dbReference>
<dbReference type="InterPro" id="IPR019614">
    <property type="entry name" value="SAM-dep_methyl-trfase"/>
</dbReference>
<proteinExistence type="inferred from homology"/>
<dbReference type="AlphaFoldDB" id="A0A0W1AEB4"/>
<keyword evidence="10" id="KW-1185">Reference proteome</keyword>
<keyword evidence="5 6" id="KW-0949">S-adenosyl-L-methionine</keyword>
<keyword evidence="3 6" id="KW-0489">Methyltransferase</keyword>
<accession>A0A0W1AEB4</accession>
<dbReference type="SUPFAM" id="SSF53335">
    <property type="entry name" value="S-adenosyl-L-methionine-dependent methyltransferases"/>
    <property type="match status" value="2"/>
</dbReference>
<evidence type="ECO:0000256" key="1">
    <source>
        <dbReference type="ARBA" id="ARBA00022490"/>
    </source>
</evidence>
<evidence type="ECO:0000256" key="5">
    <source>
        <dbReference type="ARBA" id="ARBA00022691"/>
    </source>
</evidence>
<dbReference type="InterPro" id="IPR000241">
    <property type="entry name" value="RlmKL-like_Mtase"/>
</dbReference>
<keyword evidence="1 6" id="KW-0963">Cytoplasm</keyword>
<organism evidence="9 10">
    <name type="scientific">Legionella worsleiensis</name>
    <dbReference type="NCBI Taxonomy" id="45076"/>
    <lineage>
        <taxon>Bacteria</taxon>
        <taxon>Pseudomonadati</taxon>
        <taxon>Pseudomonadota</taxon>
        <taxon>Gammaproteobacteria</taxon>
        <taxon>Legionellales</taxon>
        <taxon>Legionellaceae</taxon>
        <taxon>Legionella</taxon>
    </lineage>
</organism>
<evidence type="ECO:0000256" key="4">
    <source>
        <dbReference type="ARBA" id="ARBA00022679"/>
    </source>
</evidence>
<comment type="similarity">
    <text evidence="6">Belongs to the methyltransferase superfamily. RlmKL family.</text>
</comment>
<evidence type="ECO:0000313" key="9">
    <source>
        <dbReference type="EMBL" id="KTD79666.1"/>
    </source>
</evidence>
<dbReference type="PANTHER" id="PTHR47313">
    <property type="entry name" value="RIBOSOMAL RNA LARGE SUBUNIT METHYLTRANSFERASE K/L"/>
    <property type="match status" value="1"/>
</dbReference>
<evidence type="ECO:0000256" key="3">
    <source>
        <dbReference type="ARBA" id="ARBA00022603"/>
    </source>
</evidence>